<accession>A0ABD3RQ31</accession>
<feature type="domain" description="Myb-like" evidence="7">
    <location>
        <begin position="12"/>
        <end position="58"/>
    </location>
</feature>
<evidence type="ECO:0000256" key="4">
    <source>
        <dbReference type="ARBA" id="ARBA00023125"/>
    </source>
</evidence>
<dbReference type="InterPro" id="IPR017930">
    <property type="entry name" value="Myb_dom"/>
</dbReference>
<comment type="caution">
    <text evidence="9">The sequence shown here is derived from an EMBL/GenBank/DDBJ whole genome shotgun (WGS) entry which is preliminary data.</text>
</comment>
<evidence type="ECO:0000259" key="8">
    <source>
        <dbReference type="PROSITE" id="PS51294"/>
    </source>
</evidence>
<feature type="domain" description="Myb-like" evidence="7">
    <location>
        <begin position="59"/>
        <end position="109"/>
    </location>
</feature>
<dbReference type="Pfam" id="PF00249">
    <property type="entry name" value="Myb_DNA-binding"/>
    <property type="match status" value="2"/>
</dbReference>
<evidence type="ECO:0000256" key="1">
    <source>
        <dbReference type="ARBA" id="ARBA00004123"/>
    </source>
</evidence>
<keyword evidence="4" id="KW-0238">DNA-binding</keyword>
<dbReference type="SMART" id="SM00717">
    <property type="entry name" value="SANT"/>
    <property type="match status" value="2"/>
</dbReference>
<dbReference type="PANTHER" id="PTHR45614">
    <property type="entry name" value="MYB PROTEIN-RELATED"/>
    <property type="match status" value="1"/>
</dbReference>
<keyword evidence="5" id="KW-0804">Transcription</keyword>
<evidence type="ECO:0000256" key="6">
    <source>
        <dbReference type="ARBA" id="ARBA00023242"/>
    </source>
</evidence>
<evidence type="ECO:0000259" key="7">
    <source>
        <dbReference type="PROSITE" id="PS50090"/>
    </source>
</evidence>
<evidence type="ECO:0000256" key="5">
    <source>
        <dbReference type="ARBA" id="ARBA00023163"/>
    </source>
</evidence>
<dbReference type="SUPFAM" id="SSF46689">
    <property type="entry name" value="Homeodomain-like"/>
    <property type="match status" value="1"/>
</dbReference>
<dbReference type="InterPro" id="IPR009057">
    <property type="entry name" value="Homeodomain-like_sf"/>
</dbReference>
<evidence type="ECO:0000313" key="9">
    <source>
        <dbReference type="EMBL" id="KAL3814267.1"/>
    </source>
</evidence>
<comment type="subcellular location">
    <subcellularLocation>
        <location evidence="1">Nucleus</location>
    </subcellularLocation>
</comment>
<keyword evidence="3" id="KW-0805">Transcription regulation</keyword>
<dbReference type="Gene3D" id="1.10.10.60">
    <property type="entry name" value="Homeodomain-like"/>
    <property type="match status" value="2"/>
</dbReference>
<keyword evidence="2" id="KW-0677">Repeat</keyword>
<evidence type="ECO:0000256" key="3">
    <source>
        <dbReference type="ARBA" id="ARBA00023015"/>
    </source>
</evidence>
<organism evidence="9 10">
    <name type="scientific">Penstemon smallii</name>
    <dbReference type="NCBI Taxonomy" id="265156"/>
    <lineage>
        <taxon>Eukaryota</taxon>
        <taxon>Viridiplantae</taxon>
        <taxon>Streptophyta</taxon>
        <taxon>Embryophyta</taxon>
        <taxon>Tracheophyta</taxon>
        <taxon>Spermatophyta</taxon>
        <taxon>Magnoliopsida</taxon>
        <taxon>eudicotyledons</taxon>
        <taxon>Gunneridae</taxon>
        <taxon>Pentapetalae</taxon>
        <taxon>asterids</taxon>
        <taxon>lamiids</taxon>
        <taxon>Lamiales</taxon>
        <taxon>Plantaginaceae</taxon>
        <taxon>Cheloneae</taxon>
        <taxon>Penstemon</taxon>
    </lineage>
</organism>
<dbReference type="Proteomes" id="UP001634393">
    <property type="component" value="Unassembled WGS sequence"/>
</dbReference>
<feature type="domain" description="HTH myb-type" evidence="8">
    <location>
        <begin position="9"/>
        <end position="62"/>
    </location>
</feature>
<proteinExistence type="predicted"/>
<evidence type="ECO:0000256" key="2">
    <source>
        <dbReference type="ARBA" id="ARBA00022737"/>
    </source>
</evidence>
<dbReference type="GO" id="GO:0005634">
    <property type="term" value="C:nucleus"/>
    <property type="evidence" value="ECO:0007669"/>
    <property type="project" value="UniProtKB-SubCell"/>
</dbReference>
<gene>
    <name evidence="9" type="ORF">ACJIZ3_015535</name>
</gene>
<reference evidence="9 10" key="1">
    <citation type="submission" date="2024-12" db="EMBL/GenBank/DDBJ databases">
        <title>The unique morphological basis and parallel evolutionary history of personate flowers in Penstemon.</title>
        <authorList>
            <person name="Depatie T.H."/>
            <person name="Wessinger C.A."/>
        </authorList>
    </citation>
    <scope>NUCLEOTIDE SEQUENCE [LARGE SCALE GENOMIC DNA]</scope>
    <source>
        <strain evidence="9">WTNN_2</strain>
        <tissue evidence="9">Leaf</tissue>
    </source>
</reference>
<dbReference type="InterPro" id="IPR001005">
    <property type="entry name" value="SANT/Myb"/>
</dbReference>
<dbReference type="EMBL" id="JBJXBP010000008">
    <property type="protein sequence ID" value="KAL3814267.1"/>
    <property type="molecule type" value="Genomic_DNA"/>
</dbReference>
<dbReference type="InterPro" id="IPR050560">
    <property type="entry name" value="MYB_TF"/>
</dbReference>
<keyword evidence="10" id="KW-1185">Reference proteome</keyword>
<dbReference type="GO" id="GO:0003677">
    <property type="term" value="F:DNA binding"/>
    <property type="evidence" value="ECO:0007669"/>
    <property type="project" value="UniProtKB-KW"/>
</dbReference>
<dbReference type="AlphaFoldDB" id="A0ABD3RQ31"/>
<dbReference type="PROSITE" id="PS51294">
    <property type="entry name" value="HTH_MYB"/>
    <property type="match status" value="2"/>
</dbReference>
<sequence>MTPVNEGCDKIKGPWSPEEDKRLRDLVQQHGARNWSMISRSIPGRSGKSCRLRWCNQLSPEIEHRPFTAEEDVIILNAHAKFGNRWAKIARLINGRTDNAIKNHWNATLKRKLEKVRGGEERPAQVLRRSESGDVAVAMMNSLPDVCDAGDNLNFYLLVKTFARQVESPPEVVVDEEDSDGSLTALTLRLPGLYRDSSDKEIREEDALSTLSRRSSIESNEFSTPLVEVKKATTSFRPELLAAMQDMIRTEVRNYFSGLKEINGGGGASLPGVDHIGIKKLKNLT</sequence>
<evidence type="ECO:0000313" key="10">
    <source>
        <dbReference type="Proteomes" id="UP001634393"/>
    </source>
</evidence>
<dbReference type="CDD" id="cd00167">
    <property type="entry name" value="SANT"/>
    <property type="match status" value="2"/>
</dbReference>
<dbReference type="FunFam" id="1.10.10.60:FF:000060">
    <property type="entry name" value="MYB transcription factor"/>
    <property type="match status" value="1"/>
</dbReference>
<dbReference type="PROSITE" id="PS50090">
    <property type="entry name" value="MYB_LIKE"/>
    <property type="match status" value="2"/>
</dbReference>
<feature type="domain" description="HTH myb-type" evidence="8">
    <location>
        <begin position="64"/>
        <end position="113"/>
    </location>
</feature>
<dbReference type="PANTHER" id="PTHR45614:SF124">
    <property type="entry name" value="OS03G0424300 PROTEIN"/>
    <property type="match status" value="1"/>
</dbReference>
<name>A0ABD3RQ31_9LAMI</name>
<keyword evidence="6" id="KW-0539">Nucleus</keyword>
<protein>
    <submittedName>
        <fullName evidence="9">Uncharacterized protein</fullName>
    </submittedName>
</protein>